<dbReference type="Pfam" id="PF01761">
    <property type="entry name" value="DHQ_synthase"/>
    <property type="match status" value="1"/>
</dbReference>
<dbReference type="PANTHER" id="PTHR43622:SF1">
    <property type="entry name" value="3-DEHYDROQUINATE SYNTHASE"/>
    <property type="match status" value="1"/>
</dbReference>
<dbReference type="FunFam" id="3.40.50.1970:FF:000007">
    <property type="entry name" value="Pentafunctional AROM polypeptide"/>
    <property type="match status" value="1"/>
</dbReference>
<keyword evidence="6" id="KW-0547">Nucleotide-binding</keyword>
<dbReference type="CDD" id="cd08195">
    <property type="entry name" value="DHQS"/>
    <property type="match status" value="1"/>
</dbReference>
<dbReference type="GO" id="GO:0009073">
    <property type="term" value="P:aromatic amino acid family biosynthetic process"/>
    <property type="evidence" value="ECO:0007669"/>
    <property type="project" value="InterPro"/>
</dbReference>
<name>A0A0X3AR17_9FLAO</name>
<dbReference type="Pfam" id="PF24621">
    <property type="entry name" value="DHQS_C"/>
    <property type="match status" value="1"/>
</dbReference>
<accession>A0A0X3AR17</accession>
<dbReference type="EC" id="4.2.3.4" evidence="11"/>
<comment type="cofactor">
    <cofactor evidence="1">
        <name>NAD(+)</name>
        <dbReference type="ChEBI" id="CHEBI:57540"/>
    </cofactor>
</comment>
<feature type="domain" description="3-dehydroquinate synthase C-terminal" evidence="13">
    <location>
        <begin position="174"/>
        <end position="315"/>
    </location>
</feature>
<evidence type="ECO:0000256" key="7">
    <source>
        <dbReference type="ARBA" id="ARBA00022833"/>
    </source>
</evidence>
<dbReference type="GO" id="GO:0009423">
    <property type="term" value="P:chorismate biosynthetic process"/>
    <property type="evidence" value="ECO:0007669"/>
    <property type="project" value="UniProtKB-UniRule"/>
</dbReference>
<dbReference type="GO" id="GO:0003856">
    <property type="term" value="F:3-dehydroquinate synthase activity"/>
    <property type="evidence" value="ECO:0007669"/>
    <property type="project" value="UniProtKB-UniRule"/>
</dbReference>
<dbReference type="OrthoDB" id="9806583at2"/>
<dbReference type="GO" id="GO:0000166">
    <property type="term" value="F:nucleotide binding"/>
    <property type="evidence" value="ECO:0007669"/>
    <property type="project" value="UniProtKB-KW"/>
</dbReference>
<dbReference type="InterPro" id="IPR050071">
    <property type="entry name" value="Dehydroquinate_synthase"/>
</dbReference>
<keyword evidence="9" id="KW-0456">Lyase</keyword>
<evidence type="ECO:0000256" key="8">
    <source>
        <dbReference type="ARBA" id="ARBA00023027"/>
    </source>
</evidence>
<dbReference type="STRING" id="1586267.GCA_001418685_01649"/>
<dbReference type="InterPro" id="IPR030963">
    <property type="entry name" value="DHQ_synth_fam"/>
</dbReference>
<dbReference type="PIRSF" id="PIRSF001455">
    <property type="entry name" value="DHQ_synth"/>
    <property type="match status" value="1"/>
</dbReference>
<dbReference type="AlphaFoldDB" id="A0A0X3AR17"/>
<evidence type="ECO:0000313" key="15">
    <source>
        <dbReference type="Proteomes" id="UP000182761"/>
    </source>
</evidence>
<keyword evidence="15" id="KW-1185">Reference proteome</keyword>
<dbReference type="Gene3D" id="1.20.1090.10">
    <property type="entry name" value="Dehydroquinate synthase-like - alpha domain"/>
    <property type="match status" value="1"/>
</dbReference>
<proteinExistence type="predicted"/>
<gene>
    <name evidence="14" type="ORF">Ga0061079_11068</name>
</gene>
<comment type="function">
    <text evidence="4">Catalyzes the conversion of 3-deoxy-D-arabino-heptulosonate 7-phosphate (DAHP) to dehydroquinate (DHQ).</text>
</comment>
<dbReference type="EMBL" id="FCOR01000010">
    <property type="protein sequence ID" value="CVK16784.1"/>
    <property type="molecule type" value="Genomic_DNA"/>
</dbReference>
<evidence type="ECO:0000256" key="5">
    <source>
        <dbReference type="ARBA" id="ARBA00022723"/>
    </source>
</evidence>
<keyword evidence="5" id="KW-0479">Metal-binding</keyword>
<comment type="cofactor">
    <cofactor evidence="2">
        <name>Co(2+)</name>
        <dbReference type="ChEBI" id="CHEBI:48828"/>
    </cofactor>
</comment>
<dbReference type="InterPro" id="IPR030960">
    <property type="entry name" value="DHQS/DOIS_N"/>
</dbReference>
<dbReference type="GO" id="GO:0005737">
    <property type="term" value="C:cytoplasm"/>
    <property type="evidence" value="ECO:0007669"/>
    <property type="project" value="InterPro"/>
</dbReference>
<evidence type="ECO:0000256" key="1">
    <source>
        <dbReference type="ARBA" id="ARBA00001911"/>
    </source>
</evidence>
<sequence>MNQNFINPIYYGDEGIKEINKYILSNKPSKIVFLVDENTHELCYPKIITEIESPAEIEILEIESGENNKNLYTCLNLWEALTELKIDRKALFINVGGGVLTDMGGFIANCYKRGIHFINIPTTLLAMVDASIGGKTGVDLGSHKNQIGNFVLPQLVHVDVGFLSTLSKEQILSGFAEIIKHGLIADKEYWRKIIQIDEITPENLESLIKISIEIKKAIVTNDFTETGVRKILNFGHTVGHAVESFFLENNSPILHGEGVAMGIIVESYISMKKGLLSYSEHEEIKPYIFSLFPKLNLKKEYFDDIFLFMQNDKKNINNEIKFVLLEKIGRAVYDISVEKELIKEAIYLYIDHKK</sequence>
<reference evidence="14 15" key="1">
    <citation type="submission" date="2016-01" db="EMBL/GenBank/DDBJ databases">
        <authorList>
            <person name="McClelland M."/>
            <person name="Jain A."/>
            <person name="Saraogi P."/>
            <person name="Mendelson R."/>
            <person name="Westerman R."/>
            <person name="SanMiguel P."/>
            <person name="Csonka L."/>
        </authorList>
    </citation>
    <scope>NUCLEOTIDE SEQUENCE [LARGE SCALE GENOMIC DNA]</scope>
    <source>
        <strain evidence="14 15">R-53146</strain>
    </source>
</reference>
<dbReference type="InterPro" id="IPR056179">
    <property type="entry name" value="DHQS_C"/>
</dbReference>
<evidence type="ECO:0000256" key="3">
    <source>
        <dbReference type="ARBA" id="ARBA00001947"/>
    </source>
</evidence>
<evidence type="ECO:0000256" key="10">
    <source>
        <dbReference type="ARBA" id="ARBA00023285"/>
    </source>
</evidence>
<evidence type="ECO:0000256" key="2">
    <source>
        <dbReference type="ARBA" id="ARBA00001941"/>
    </source>
</evidence>
<dbReference type="InterPro" id="IPR016037">
    <property type="entry name" value="DHQ_synth_AroB"/>
</dbReference>
<evidence type="ECO:0000259" key="12">
    <source>
        <dbReference type="Pfam" id="PF01761"/>
    </source>
</evidence>
<organism evidence="14 15">
    <name type="scientific">Apibacter mensalis</name>
    <dbReference type="NCBI Taxonomy" id="1586267"/>
    <lineage>
        <taxon>Bacteria</taxon>
        <taxon>Pseudomonadati</taxon>
        <taxon>Bacteroidota</taxon>
        <taxon>Flavobacteriia</taxon>
        <taxon>Flavobacteriales</taxon>
        <taxon>Weeksellaceae</taxon>
        <taxon>Apibacter</taxon>
    </lineage>
</organism>
<dbReference type="Gene3D" id="3.40.50.1970">
    <property type="match status" value="1"/>
</dbReference>
<evidence type="ECO:0000259" key="13">
    <source>
        <dbReference type="Pfam" id="PF24621"/>
    </source>
</evidence>
<evidence type="ECO:0000313" key="14">
    <source>
        <dbReference type="EMBL" id="CVK16784.1"/>
    </source>
</evidence>
<feature type="domain" description="3-dehydroquinate synthase N-terminal" evidence="12">
    <location>
        <begin position="60"/>
        <end position="171"/>
    </location>
</feature>
<dbReference type="NCBIfam" id="TIGR01357">
    <property type="entry name" value="aroB"/>
    <property type="match status" value="1"/>
</dbReference>
<dbReference type="Proteomes" id="UP000182761">
    <property type="component" value="Unassembled WGS sequence"/>
</dbReference>
<dbReference type="PANTHER" id="PTHR43622">
    <property type="entry name" value="3-DEHYDROQUINATE SYNTHASE"/>
    <property type="match status" value="1"/>
</dbReference>
<evidence type="ECO:0000256" key="4">
    <source>
        <dbReference type="ARBA" id="ARBA00003485"/>
    </source>
</evidence>
<dbReference type="GO" id="GO:0046872">
    <property type="term" value="F:metal ion binding"/>
    <property type="evidence" value="ECO:0007669"/>
    <property type="project" value="UniProtKB-KW"/>
</dbReference>
<keyword evidence="8" id="KW-0520">NAD</keyword>
<comment type="cofactor">
    <cofactor evidence="3">
        <name>Zn(2+)</name>
        <dbReference type="ChEBI" id="CHEBI:29105"/>
    </cofactor>
</comment>
<dbReference type="RefSeq" id="WP_055425974.1">
    <property type="nucleotide sequence ID" value="NZ_FCOR01000010.1"/>
</dbReference>
<dbReference type="SUPFAM" id="SSF56796">
    <property type="entry name" value="Dehydroquinate synthase-like"/>
    <property type="match status" value="1"/>
</dbReference>
<evidence type="ECO:0000256" key="11">
    <source>
        <dbReference type="NCBIfam" id="TIGR01357"/>
    </source>
</evidence>
<keyword evidence="10" id="KW-0170">Cobalt</keyword>
<evidence type="ECO:0000256" key="9">
    <source>
        <dbReference type="ARBA" id="ARBA00023239"/>
    </source>
</evidence>
<protein>
    <recommendedName>
        <fullName evidence="11">3-dehydroquinate synthase</fullName>
        <ecNumber evidence="11">4.2.3.4</ecNumber>
    </recommendedName>
</protein>
<keyword evidence="7" id="KW-0862">Zinc</keyword>
<evidence type="ECO:0000256" key="6">
    <source>
        <dbReference type="ARBA" id="ARBA00022741"/>
    </source>
</evidence>